<feature type="domain" description="ABC transmembrane type-1" evidence="6">
    <location>
        <begin position="1"/>
        <end position="215"/>
    </location>
</feature>
<evidence type="ECO:0000256" key="3">
    <source>
        <dbReference type="ARBA" id="ARBA00022989"/>
    </source>
</evidence>
<keyword evidence="7" id="KW-0067">ATP-binding</keyword>
<reference evidence="7 8" key="1">
    <citation type="submission" date="2019-10" db="EMBL/GenBank/DDBJ databases">
        <title>Streptomyces sp. nov., a novel actinobacterium isolated from alkaline environment.</title>
        <authorList>
            <person name="Golinska P."/>
        </authorList>
    </citation>
    <scope>NUCLEOTIDE SEQUENCE [LARGE SCALE GENOMIC DNA]</scope>
    <source>
        <strain evidence="7 8">OF1</strain>
    </source>
</reference>
<comment type="caution">
    <text evidence="7">The sequence shown here is derived from an EMBL/GenBank/DDBJ whole genome shotgun (WGS) entry which is preliminary data.</text>
</comment>
<name>A0A5P0YYZ8_9ACTN</name>
<evidence type="ECO:0000256" key="2">
    <source>
        <dbReference type="ARBA" id="ARBA00022692"/>
    </source>
</evidence>
<evidence type="ECO:0000256" key="5">
    <source>
        <dbReference type="SAM" id="Phobius"/>
    </source>
</evidence>
<feature type="transmembrane region" description="Helical" evidence="5">
    <location>
        <begin position="13"/>
        <end position="33"/>
    </location>
</feature>
<dbReference type="InterPro" id="IPR036640">
    <property type="entry name" value="ABC1_TM_sf"/>
</dbReference>
<evidence type="ECO:0000256" key="4">
    <source>
        <dbReference type="ARBA" id="ARBA00023136"/>
    </source>
</evidence>
<dbReference type="PANTHER" id="PTHR24221:SF654">
    <property type="entry name" value="ATP-BINDING CASSETTE SUB-FAMILY B MEMBER 6"/>
    <property type="match status" value="1"/>
</dbReference>
<dbReference type="RefSeq" id="WP_143651620.1">
    <property type="nucleotide sequence ID" value="NZ_VJYK02000634.1"/>
</dbReference>
<dbReference type="EMBL" id="VJYK02000634">
    <property type="protein sequence ID" value="MQS05493.1"/>
    <property type="molecule type" value="Genomic_DNA"/>
</dbReference>
<comment type="subcellular location">
    <subcellularLocation>
        <location evidence="1">Cell membrane</location>
        <topology evidence="1">Multi-pass membrane protein</topology>
    </subcellularLocation>
</comment>
<evidence type="ECO:0000313" key="7">
    <source>
        <dbReference type="EMBL" id="MQS05493.1"/>
    </source>
</evidence>
<keyword evidence="2 5" id="KW-0812">Transmembrane</keyword>
<evidence type="ECO:0000313" key="8">
    <source>
        <dbReference type="Proteomes" id="UP000320857"/>
    </source>
</evidence>
<evidence type="ECO:0000259" key="6">
    <source>
        <dbReference type="PROSITE" id="PS50929"/>
    </source>
</evidence>
<keyword evidence="3 5" id="KW-1133">Transmembrane helix</keyword>
<feature type="non-terminal residue" evidence="7">
    <location>
        <position position="215"/>
    </location>
</feature>
<dbReference type="GO" id="GO:0005524">
    <property type="term" value="F:ATP binding"/>
    <property type="evidence" value="ECO:0007669"/>
    <property type="project" value="UniProtKB-KW"/>
</dbReference>
<keyword evidence="8" id="KW-1185">Reference proteome</keyword>
<keyword evidence="7" id="KW-0547">Nucleotide-binding</keyword>
<keyword evidence="4 5" id="KW-0472">Membrane</keyword>
<dbReference type="PANTHER" id="PTHR24221">
    <property type="entry name" value="ATP-BINDING CASSETTE SUB-FAMILY B"/>
    <property type="match status" value="1"/>
</dbReference>
<organism evidence="7 8">
    <name type="scientific">Streptomyces alkaliterrae</name>
    <dbReference type="NCBI Taxonomy" id="2213162"/>
    <lineage>
        <taxon>Bacteria</taxon>
        <taxon>Bacillati</taxon>
        <taxon>Actinomycetota</taxon>
        <taxon>Actinomycetes</taxon>
        <taxon>Kitasatosporales</taxon>
        <taxon>Streptomycetaceae</taxon>
        <taxon>Streptomyces</taxon>
    </lineage>
</organism>
<dbReference type="CDD" id="cd18543">
    <property type="entry name" value="ABC_6TM_Rv0194_D1_like"/>
    <property type="match status" value="1"/>
</dbReference>
<sequence length="215" mass="23652">IDQVADGRGGEGIGVWVALLLGSALVIYGLTYLRRYYGGRLALDVQHDLRTDMYRAIMRLDGRRQDELSTGQVVGRGTSDLQLVQSLLFMLPMMIGNVLLFAVALAVMVWLSPLLTVVSLAVFPTLWWIANHTRTRLFPATWYAQQQAGQVASVVDGSVSGVRVVKGFGQEEQESAKLRSAGRELFAARLRTVRLNARYTPALQAVPSFGQVAML</sequence>
<evidence type="ECO:0000256" key="1">
    <source>
        <dbReference type="ARBA" id="ARBA00004651"/>
    </source>
</evidence>
<feature type="non-terminal residue" evidence="7">
    <location>
        <position position="1"/>
    </location>
</feature>
<feature type="transmembrane region" description="Helical" evidence="5">
    <location>
        <begin position="110"/>
        <end position="130"/>
    </location>
</feature>
<dbReference type="Proteomes" id="UP000320857">
    <property type="component" value="Unassembled WGS sequence"/>
</dbReference>
<dbReference type="InterPro" id="IPR011527">
    <property type="entry name" value="ABC1_TM_dom"/>
</dbReference>
<dbReference type="Pfam" id="PF00664">
    <property type="entry name" value="ABC_membrane"/>
    <property type="match status" value="1"/>
</dbReference>
<dbReference type="GO" id="GO:0005886">
    <property type="term" value="C:plasma membrane"/>
    <property type="evidence" value="ECO:0007669"/>
    <property type="project" value="UniProtKB-SubCell"/>
</dbReference>
<dbReference type="PROSITE" id="PS50929">
    <property type="entry name" value="ABC_TM1F"/>
    <property type="match status" value="1"/>
</dbReference>
<accession>A0A5P0YYZ8</accession>
<dbReference type="InterPro" id="IPR039421">
    <property type="entry name" value="Type_1_exporter"/>
</dbReference>
<gene>
    <name evidence="7" type="ORF">FNX44_027425</name>
</gene>
<dbReference type="Gene3D" id="1.20.1560.10">
    <property type="entry name" value="ABC transporter type 1, transmembrane domain"/>
    <property type="match status" value="1"/>
</dbReference>
<proteinExistence type="predicted"/>
<feature type="transmembrane region" description="Helical" evidence="5">
    <location>
        <begin position="86"/>
        <end position="104"/>
    </location>
</feature>
<dbReference type="AlphaFoldDB" id="A0A5P0YYZ8"/>
<dbReference type="GO" id="GO:0140359">
    <property type="term" value="F:ABC-type transporter activity"/>
    <property type="evidence" value="ECO:0007669"/>
    <property type="project" value="InterPro"/>
</dbReference>
<protein>
    <submittedName>
        <fullName evidence="7">ABC transporter ATP-binding protein</fullName>
    </submittedName>
</protein>
<dbReference type="SUPFAM" id="SSF90123">
    <property type="entry name" value="ABC transporter transmembrane region"/>
    <property type="match status" value="1"/>
</dbReference>